<feature type="transmembrane region" description="Helical" evidence="1">
    <location>
        <begin position="79"/>
        <end position="100"/>
    </location>
</feature>
<keyword evidence="3" id="KW-1185">Reference proteome</keyword>
<comment type="caution">
    <text evidence="2">The sequence shown here is derived from an EMBL/GenBank/DDBJ whole genome shotgun (WGS) entry which is preliminary data.</text>
</comment>
<evidence type="ECO:0000313" key="2">
    <source>
        <dbReference type="EMBL" id="MFD2169668.1"/>
    </source>
</evidence>
<evidence type="ECO:0000313" key="3">
    <source>
        <dbReference type="Proteomes" id="UP001597343"/>
    </source>
</evidence>
<organism evidence="2 3">
    <name type="scientific">Tumebacillus lipolyticus</name>
    <dbReference type="NCBI Taxonomy" id="1280370"/>
    <lineage>
        <taxon>Bacteria</taxon>
        <taxon>Bacillati</taxon>
        <taxon>Bacillota</taxon>
        <taxon>Bacilli</taxon>
        <taxon>Bacillales</taxon>
        <taxon>Alicyclobacillaceae</taxon>
        <taxon>Tumebacillus</taxon>
    </lineage>
</organism>
<reference evidence="3" key="1">
    <citation type="journal article" date="2019" name="Int. J. Syst. Evol. Microbiol.">
        <title>The Global Catalogue of Microorganisms (GCM) 10K type strain sequencing project: providing services to taxonomists for standard genome sequencing and annotation.</title>
        <authorList>
            <consortium name="The Broad Institute Genomics Platform"/>
            <consortium name="The Broad Institute Genome Sequencing Center for Infectious Disease"/>
            <person name="Wu L."/>
            <person name="Ma J."/>
        </authorList>
    </citation>
    <scope>NUCLEOTIDE SEQUENCE [LARGE SCALE GENOMIC DNA]</scope>
    <source>
        <strain evidence="3">CGMCC 1.13574</strain>
    </source>
</reference>
<evidence type="ECO:0000256" key="1">
    <source>
        <dbReference type="SAM" id="Phobius"/>
    </source>
</evidence>
<feature type="transmembrane region" description="Helical" evidence="1">
    <location>
        <begin position="37"/>
        <end position="59"/>
    </location>
</feature>
<dbReference type="RefSeq" id="WP_386044996.1">
    <property type="nucleotide sequence ID" value="NZ_JBHUIO010000005.1"/>
</dbReference>
<dbReference type="EMBL" id="JBHUIO010000005">
    <property type="protein sequence ID" value="MFD2169668.1"/>
    <property type="molecule type" value="Genomic_DNA"/>
</dbReference>
<sequence>MYWETLPPWFWLIFYSFWVITLGASVFSLIRKRNVKLSILNLVFVITVPIIAIICSIGRAEGKNEYEHFVDQLQQGEIWTLYASGGFLFILVWWYVFLFVRRKK</sequence>
<feature type="transmembrane region" description="Helical" evidence="1">
    <location>
        <begin position="12"/>
        <end position="30"/>
    </location>
</feature>
<name>A0ABW4ZVA3_9BACL</name>
<keyword evidence="1" id="KW-1133">Transmembrane helix</keyword>
<protein>
    <submittedName>
        <fullName evidence="2">Uncharacterized protein</fullName>
    </submittedName>
</protein>
<accession>A0ABW4ZVA3</accession>
<gene>
    <name evidence="2" type="ORF">ACFSOY_06635</name>
</gene>
<dbReference type="Proteomes" id="UP001597343">
    <property type="component" value="Unassembled WGS sequence"/>
</dbReference>
<proteinExistence type="predicted"/>
<keyword evidence="1" id="KW-0812">Transmembrane</keyword>
<keyword evidence="1" id="KW-0472">Membrane</keyword>